<gene>
    <name evidence="9" type="ORF">PQG45_04190</name>
</gene>
<keyword evidence="10" id="KW-1185">Reference proteome</keyword>
<dbReference type="InterPro" id="IPR007865">
    <property type="entry name" value="Aminopep_P_N"/>
</dbReference>
<dbReference type="EMBL" id="JAVNWW010000001">
    <property type="protein sequence ID" value="MDU0808232.1"/>
    <property type="molecule type" value="Genomic_DNA"/>
</dbReference>
<dbReference type="SUPFAM" id="SSF53092">
    <property type="entry name" value="Creatinase/prolidase N-terminal domain"/>
    <property type="match status" value="1"/>
</dbReference>
<evidence type="ECO:0000256" key="1">
    <source>
        <dbReference type="ARBA" id="ARBA00001424"/>
    </source>
</evidence>
<evidence type="ECO:0000313" key="9">
    <source>
        <dbReference type="EMBL" id="MDU0808232.1"/>
    </source>
</evidence>
<sequence length="434" mass="49491">MRYQPFPSDLFSKNRNKLIAELPPKSIVLICSNDIMPTNADGSMGFKQQTDLFYLSGLDQEETLLLIYPDAPEAHLREIAFVRETSELIAIWEGHKYTKEEARTISGIENIQWTSNFEAILKTLAYSAETIYMIDNEHMRNSSLVETQNARLVKEIKDKYPLHRIGRLAPILNTLRMKKEPAEIKALQKAIDITEASFRRVLAFTKPGVWENEIEAEFIHEFIKSRSGGFAYTPIIASGANACVLHYIENERICQDGDLLLLDVGACYGNYNADMTRTIPVNGKFSPRQKEVYLAVQAVLNYATDLMRPGIYWVDYQKSVEQFMEEQLIKLGLFTRQDVDNQDPSSPLFKKYFMHGVAHHLGLDVHDVWDKYKPFEAGMVLTCEPGIYIREEGIGIRLENNLLITDGPAINLMANIPIDIDEIEALMSNKNQVD</sequence>
<dbReference type="EC" id="3.4.11.9" evidence="4"/>
<keyword evidence="7" id="KW-0464">Manganese</keyword>
<name>A0ABU3TQV0_9BACT</name>
<dbReference type="Gene3D" id="3.90.230.10">
    <property type="entry name" value="Creatinase/methionine aminopeptidase superfamily"/>
    <property type="match status" value="1"/>
</dbReference>
<dbReference type="Proteomes" id="UP001249959">
    <property type="component" value="Unassembled WGS sequence"/>
</dbReference>
<proteinExistence type="inferred from homology"/>
<keyword evidence="5" id="KW-0479">Metal-binding</keyword>
<dbReference type="Pfam" id="PF00557">
    <property type="entry name" value="Peptidase_M24"/>
    <property type="match status" value="1"/>
</dbReference>
<keyword evidence="9" id="KW-0031">Aminopeptidase</keyword>
<comment type="caution">
    <text evidence="9">The sequence shown here is derived from an EMBL/GenBank/DDBJ whole genome shotgun (WGS) entry which is preliminary data.</text>
</comment>
<reference evidence="9 10" key="1">
    <citation type="submission" date="2023-09" db="EMBL/GenBank/DDBJ databases">
        <title>Aquirufa genomes.</title>
        <authorList>
            <person name="Pitt A."/>
        </authorList>
    </citation>
    <scope>NUCLEOTIDE SEQUENCE [LARGE SCALE GENOMIC DNA]</scope>
    <source>
        <strain evidence="9 10">LEOWEIH-7C</strain>
    </source>
</reference>
<dbReference type="InterPro" id="IPR029149">
    <property type="entry name" value="Creatin/AminoP/Spt16_N"/>
</dbReference>
<organism evidence="9 10">
    <name type="scientific">Aquirufa regiilacus</name>
    <dbReference type="NCBI Taxonomy" id="3024868"/>
    <lineage>
        <taxon>Bacteria</taxon>
        <taxon>Pseudomonadati</taxon>
        <taxon>Bacteroidota</taxon>
        <taxon>Cytophagia</taxon>
        <taxon>Cytophagales</taxon>
        <taxon>Flectobacillaceae</taxon>
        <taxon>Aquirufa</taxon>
    </lineage>
</organism>
<feature type="domain" description="Aminopeptidase P N-terminal" evidence="8">
    <location>
        <begin position="6"/>
        <end position="142"/>
    </location>
</feature>
<evidence type="ECO:0000256" key="5">
    <source>
        <dbReference type="ARBA" id="ARBA00022723"/>
    </source>
</evidence>
<dbReference type="SUPFAM" id="SSF55920">
    <property type="entry name" value="Creatinase/aminopeptidase"/>
    <property type="match status" value="1"/>
</dbReference>
<dbReference type="RefSeq" id="WP_315575499.1">
    <property type="nucleotide sequence ID" value="NZ_JARDXH010000002.1"/>
</dbReference>
<keyword evidence="6" id="KW-0378">Hydrolase</keyword>
<dbReference type="InterPro" id="IPR000994">
    <property type="entry name" value="Pept_M24"/>
</dbReference>
<dbReference type="GO" id="GO:0004177">
    <property type="term" value="F:aminopeptidase activity"/>
    <property type="evidence" value="ECO:0007669"/>
    <property type="project" value="UniProtKB-KW"/>
</dbReference>
<dbReference type="PANTHER" id="PTHR43226:SF4">
    <property type="entry name" value="XAA-PRO AMINOPEPTIDASE 3"/>
    <property type="match status" value="1"/>
</dbReference>
<keyword evidence="9" id="KW-0645">Protease</keyword>
<evidence type="ECO:0000259" key="8">
    <source>
        <dbReference type="SMART" id="SM01011"/>
    </source>
</evidence>
<accession>A0ABU3TQV0</accession>
<evidence type="ECO:0000256" key="3">
    <source>
        <dbReference type="ARBA" id="ARBA00008766"/>
    </source>
</evidence>
<evidence type="ECO:0000256" key="6">
    <source>
        <dbReference type="ARBA" id="ARBA00022801"/>
    </source>
</evidence>
<dbReference type="PANTHER" id="PTHR43226">
    <property type="entry name" value="XAA-PRO AMINOPEPTIDASE 3"/>
    <property type="match status" value="1"/>
</dbReference>
<evidence type="ECO:0000256" key="7">
    <source>
        <dbReference type="ARBA" id="ARBA00023211"/>
    </source>
</evidence>
<evidence type="ECO:0000256" key="2">
    <source>
        <dbReference type="ARBA" id="ARBA00001936"/>
    </source>
</evidence>
<comment type="cofactor">
    <cofactor evidence="2">
        <name>Mn(2+)</name>
        <dbReference type="ChEBI" id="CHEBI:29035"/>
    </cofactor>
</comment>
<evidence type="ECO:0000313" key="10">
    <source>
        <dbReference type="Proteomes" id="UP001249959"/>
    </source>
</evidence>
<dbReference type="InterPro" id="IPR052433">
    <property type="entry name" value="X-Pro_dipept-like"/>
</dbReference>
<comment type="catalytic activity">
    <reaction evidence="1">
        <text>Release of any N-terminal amino acid, including proline, that is linked to proline, even from a dipeptide or tripeptide.</text>
        <dbReference type="EC" id="3.4.11.9"/>
    </reaction>
</comment>
<protein>
    <recommendedName>
        <fullName evidence="4">Xaa-Pro aminopeptidase</fullName>
        <ecNumber evidence="4">3.4.11.9</ecNumber>
    </recommendedName>
</protein>
<dbReference type="Gene3D" id="3.40.350.10">
    <property type="entry name" value="Creatinase/prolidase N-terminal domain"/>
    <property type="match status" value="1"/>
</dbReference>
<dbReference type="Pfam" id="PF05195">
    <property type="entry name" value="AMP_N"/>
    <property type="match status" value="1"/>
</dbReference>
<dbReference type="SMART" id="SM01011">
    <property type="entry name" value="AMP_N"/>
    <property type="match status" value="1"/>
</dbReference>
<dbReference type="InterPro" id="IPR036005">
    <property type="entry name" value="Creatinase/aminopeptidase-like"/>
</dbReference>
<comment type="similarity">
    <text evidence="3">Belongs to the peptidase M24B family.</text>
</comment>
<evidence type="ECO:0000256" key="4">
    <source>
        <dbReference type="ARBA" id="ARBA00012574"/>
    </source>
</evidence>